<protein>
    <submittedName>
        <fullName evidence="12">Insulinase family protein</fullName>
    </submittedName>
</protein>
<feature type="signal peptide" evidence="9">
    <location>
        <begin position="1"/>
        <end position="33"/>
    </location>
</feature>
<evidence type="ECO:0000256" key="4">
    <source>
        <dbReference type="ARBA" id="ARBA00022723"/>
    </source>
</evidence>
<comment type="caution">
    <text evidence="12">The sequence shown here is derived from an EMBL/GenBank/DDBJ whole genome shotgun (WGS) entry which is preliminary data.</text>
</comment>
<feature type="chain" id="PRO_5046191724" evidence="9">
    <location>
        <begin position="34"/>
        <end position="981"/>
    </location>
</feature>
<feature type="domain" description="Peptidase M16 N-terminal" evidence="10">
    <location>
        <begin position="62"/>
        <end position="103"/>
    </location>
</feature>
<dbReference type="EMBL" id="JAERMS010000032">
    <property type="protein sequence ID" value="MBO1363971.1"/>
    <property type="molecule type" value="Genomic_DNA"/>
</dbReference>
<evidence type="ECO:0000256" key="2">
    <source>
        <dbReference type="ARBA" id="ARBA00007261"/>
    </source>
</evidence>
<keyword evidence="9" id="KW-0732">Signal</keyword>
<keyword evidence="5" id="KW-0378">Hydrolase</keyword>
<evidence type="ECO:0000256" key="9">
    <source>
        <dbReference type="SAM" id="SignalP"/>
    </source>
</evidence>
<keyword evidence="13" id="KW-1185">Reference proteome</keyword>
<evidence type="ECO:0000259" key="11">
    <source>
        <dbReference type="Pfam" id="PF05193"/>
    </source>
</evidence>
<feature type="domain" description="Peptidase M16 C-terminal" evidence="11">
    <location>
        <begin position="266"/>
        <end position="434"/>
    </location>
</feature>
<keyword evidence="3" id="KW-0645">Protease</keyword>
<evidence type="ECO:0000313" key="12">
    <source>
        <dbReference type="EMBL" id="MBO1363971.1"/>
    </source>
</evidence>
<evidence type="ECO:0000256" key="8">
    <source>
        <dbReference type="RuleBase" id="RU004447"/>
    </source>
</evidence>
<name>A0ABS3M6Z8_9BACT</name>
<sequence>MKSFLKINSFNIIMKKTLLFLFAALALTTTAIAKDYPYTVVKGDATQTRVYTLANGLKVYMSVNKEKPRVQANIVVKTGSRNDPAETTGLAHYLEHLMFKGTKLFGTTDYTGEKPYLDDIERRYERYRTLIDPLQRKQAYHEIDSVSQLAARYNIPNEYDKLMASLGSEGSNAYTSNDVTCYVENIPSNEIENWASIQGDRFQNMVIRGFHTELEAVYEEKNISMGSDADKEYAALWKLLTPTHPYGTQTTIGEQEHLKNPSIVNIKKYFSRYYVPNNVAIALAGDFEPDRVIAIIDRHFGSWRPSPDLSRPEFAAQKPINAPKDSSVVGQDAENLMMAWLFKGAADAQNDTLDIIKSMLSNGKAGLFDTNINQQMKTQGVGAMLDELHDYTAFIVQGVPLQGQKLEDVRALILKEIEKLGHGTFSDDLLPAVIANKKLRFYSSLDDNGSRVDMMIDAFINDKSWESESLQLERQAKLTKQDIIDFAQKNLRADNFVCVYKRMGEDSTLKKIEKPAITPIPANREYESKFLNDIRMSKTKPIQPVFIDFNKELSFGNVKKGLPYIYKQNTTDGLFKLVFRYNFGDESDLRYSYAGAYLDFIGTNDMTVSDIKQAFYKLACSYKISTDKKNINIQLSGLNENLPKALRLLEKVLHGAKADTDSWNQFCNLIEKSRTDAKTNQKSNFEALWNYGVYGPYNPQRNDFTMKQLRAMDPQKLVALPGSLGNYAHTVLYYGPYSEKQLCDLLLQQHKVGKVWTKDPIAKPYKEQLTPKNEVIIAPYMAKNIYMRQYHNEGILWNPAKAPIETLFNQYFGGGMNTVVFQELRETRGLAYNAFARYLRPEYKTQPESFYTHIISQNDKMADCVKVFNEILDDMPQNETAFELAKQSLIKSIQSERTTKFNVISRYLFLRQLGLTHDYTQELYAKLPTLTLQDIVDFQRRNIARKPYRYIILGDEKSIDMNTLEKLGPVKRLTTEEIFGY</sequence>
<evidence type="ECO:0000256" key="3">
    <source>
        <dbReference type="ARBA" id="ARBA00022670"/>
    </source>
</evidence>
<dbReference type="PANTHER" id="PTHR43690:SF17">
    <property type="entry name" value="PROTEIN YHJJ"/>
    <property type="match status" value="1"/>
</dbReference>
<comment type="cofactor">
    <cofactor evidence="1">
        <name>Zn(2+)</name>
        <dbReference type="ChEBI" id="CHEBI:29105"/>
    </cofactor>
</comment>
<dbReference type="Proteomes" id="UP000664265">
    <property type="component" value="Unassembled WGS sequence"/>
</dbReference>
<dbReference type="SUPFAM" id="SSF63411">
    <property type="entry name" value="LuxS/MPP-like metallohydrolase"/>
    <property type="match status" value="4"/>
</dbReference>
<feature type="domain" description="Peptidase M16 C-terminal" evidence="11">
    <location>
        <begin position="731"/>
        <end position="888"/>
    </location>
</feature>
<dbReference type="InterPro" id="IPR011249">
    <property type="entry name" value="Metalloenz_LuxS/M16"/>
</dbReference>
<keyword evidence="6" id="KW-0862">Zinc</keyword>
<dbReference type="Gene3D" id="3.30.830.10">
    <property type="entry name" value="Metalloenzyme, LuxS/M16 peptidase-like"/>
    <property type="match status" value="4"/>
</dbReference>
<reference evidence="12 13" key="1">
    <citation type="submission" date="2021-01" db="EMBL/GenBank/DDBJ databases">
        <title>Prevotella A2931 sp. nov.</title>
        <authorList>
            <person name="Buhl M."/>
            <person name="Oberhettinger P."/>
        </authorList>
    </citation>
    <scope>NUCLEOTIDE SEQUENCE [LARGE SCALE GENOMIC DNA]</scope>
    <source>
        <strain evidence="12 13">A2931</strain>
    </source>
</reference>
<dbReference type="InterPro" id="IPR011765">
    <property type="entry name" value="Pept_M16_N"/>
</dbReference>
<evidence type="ECO:0000256" key="1">
    <source>
        <dbReference type="ARBA" id="ARBA00001947"/>
    </source>
</evidence>
<evidence type="ECO:0000256" key="5">
    <source>
        <dbReference type="ARBA" id="ARBA00022801"/>
    </source>
</evidence>
<dbReference type="Pfam" id="PF05193">
    <property type="entry name" value="Peptidase_M16_C"/>
    <property type="match status" value="2"/>
</dbReference>
<accession>A0ABS3M6Z8</accession>
<comment type="similarity">
    <text evidence="2 8">Belongs to the peptidase M16 family.</text>
</comment>
<evidence type="ECO:0000313" key="13">
    <source>
        <dbReference type="Proteomes" id="UP000664265"/>
    </source>
</evidence>
<evidence type="ECO:0000256" key="7">
    <source>
        <dbReference type="ARBA" id="ARBA00023049"/>
    </source>
</evidence>
<dbReference type="PROSITE" id="PS00143">
    <property type="entry name" value="INSULINASE"/>
    <property type="match status" value="1"/>
</dbReference>
<keyword evidence="7" id="KW-0482">Metalloprotease</keyword>
<evidence type="ECO:0000259" key="10">
    <source>
        <dbReference type="Pfam" id="PF00675"/>
    </source>
</evidence>
<dbReference type="PANTHER" id="PTHR43690">
    <property type="entry name" value="NARDILYSIN"/>
    <property type="match status" value="1"/>
</dbReference>
<evidence type="ECO:0000256" key="6">
    <source>
        <dbReference type="ARBA" id="ARBA00022833"/>
    </source>
</evidence>
<keyword evidence="4" id="KW-0479">Metal-binding</keyword>
<gene>
    <name evidence="12" type="ORF">JHU38_09350</name>
</gene>
<dbReference type="InterPro" id="IPR007863">
    <property type="entry name" value="Peptidase_M16_C"/>
</dbReference>
<organism evidence="12 13">
    <name type="scientific">Prevotella illustrans</name>
    <dbReference type="NCBI Taxonomy" id="2800387"/>
    <lineage>
        <taxon>Bacteria</taxon>
        <taxon>Pseudomonadati</taxon>
        <taxon>Bacteroidota</taxon>
        <taxon>Bacteroidia</taxon>
        <taxon>Bacteroidales</taxon>
        <taxon>Prevotellaceae</taxon>
        <taxon>Prevotella</taxon>
    </lineage>
</organism>
<dbReference type="InterPro" id="IPR050626">
    <property type="entry name" value="Peptidase_M16"/>
</dbReference>
<dbReference type="InterPro" id="IPR001431">
    <property type="entry name" value="Pept_M16_Zn_BS"/>
</dbReference>
<proteinExistence type="inferred from homology"/>
<dbReference type="Pfam" id="PF00675">
    <property type="entry name" value="Peptidase_M16"/>
    <property type="match status" value="1"/>
</dbReference>